<gene>
    <name evidence="2" type="ORF">GCM10010517_44510</name>
</gene>
<reference evidence="2 3" key="1">
    <citation type="journal article" date="2019" name="Int. J. Syst. Evol. Microbiol.">
        <title>The Global Catalogue of Microorganisms (GCM) 10K type strain sequencing project: providing services to taxonomists for standard genome sequencing and annotation.</title>
        <authorList>
            <consortium name="The Broad Institute Genomics Platform"/>
            <consortium name="The Broad Institute Genome Sequencing Center for Infectious Disease"/>
            <person name="Wu L."/>
            <person name="Ma J."/>
        </authorList>
    </citation>
    <scope>NUCLEOTIDE SEQUENCE [LARGE SCALE GENOMIC DNA]</scope>
    <source>
        <strain evidence="2 3">JCM 6242</strain>
    </source>
</reference>
<feature type="compositionally biased region" description="Basic and acidic residues" evidence="1">
    <location>
        <begin position="151"/>
        <end position="160"/>
    </location>
</feature>
<feature type="region of interest" description="Disordered" evidence="1">
    <location>
        <begin position="123"/>
        <end position="163"/>
    </location>
</feature>
<dbReference type="Gene3D" id="1.10.600.10">
    <property type="entry name" value="Farnesyl Diphosphate Synthase"/>
    <property type="match status" value="1"/>
</dbReference>
<dbReference type="InterPro" id="IPR008949">
    <property type="entry name" value="Isoprenoid_synthase_dom_sf"/>
</dbReference>
<protein>
    <submittedName>
        <fullName evidence="2">Uncharacterized protein</fullName>
    </submittedName>
</protein>
<name>A0ABN3W2F0_9ACTN</name>
<dbReference type="Proteomes" id="UP001500831">
    <property type="component" value="Unassembled WGS sequence"/>
</dbReference>
<keyword evidence="3" id="KW-1185">Reference proteome</keyword>
<evidence type="ECO:0000313" key="3">
    <source>
        <dbReference type="Proteomes" id="UP001500831"/>
    </source>
</evidence>
<sequence length="269" mass="29422">MGEYVSAWHDHDKPAGARGVADGRGVGWAARDITAHEHIARLPVTALGLPFPQRRATGTAHPEHQLQPYPDQADPAELCIRGLREGVELISHREVTQSRDVIEAMGPDRYDEQVVPAHRKVAPVGENTSPDARAKRDRNDCRAGAHRPRRLHGDVPDRRAHPSSSIHAGMTLVARPARMLLAEARRLVEPVYRGVVEGFPDQVRHIAGYHIGWWDTDGQPTGQAGKAVRPALTLACYRAACDALTRADPDAAAMAELQALAALVINRNR</sequence>
<accession>A0ABN3W2F0</accession>
<proteinExistence type="predicted"/>
<comment type="caution">
    <text evidence="2">The sequence shown here is derived from an EMBL/GenBank/DDBJ whole genome shotgun (WGS) entry which is preliminary data.</text>
</comment>
<evidence type="ECO:0000256" key="1">
    <source>
        <dbReference type="SAM" id="MobiDB-lite"/>
    </source>
</evidence>
<organism evidence="2 3">
    <name type="scientific">Streptosporangium fragile</name>
    <dbReference type="NCBI Taxonomy" id="46186"/>
    <lineage>
        <taxon>Bacteria</taxon>
        <taxon>Bacillati</taxon>
        <taxon>Actinomycetota</taxon>
        <taxon>Actinomycetes</taxon>
        <taxon>Streptosporangiales</taxon>
        <taxon>Streptosporangiaceae</taxon>
        <taxon>Streptosporangium</taxon>
    </lineage>
</organism>
<dbReference type="EMBL" id="BAAAVI010000032">
    <property type="protein sequence ID" value="GAA2881551.1"/>
    <property type="molecule type" value="Genomic_DNA"/>
</dbReference>
<evidence type="ECO:0000313" key="2">
    <source>
        <dbReference type="EMBL" id="GAA2881551.1"/>
    </source>
</evidence>
<dbReference type="RefSeq" id="WP_344974721.1">
    <property type="nucleotide sequence ID" value="NZ_BAAAVI010000032.1"/>
</dbReference>
<feature type="compositionally biased region" description="Basic and acidic residues" evidence="1">
    <location>
        <begin position="132"/>
        <end position="143"/>
    </location>
</feature>